<comment type="subcellular location">
    <subcellularLocation>
        <location evidence="1">Cytoplasm</location>
        <location evidence="1">Myofibril</location>
        <location evidence="1">Sarcomere</location>
        <location evidence="1">A band</location>
    </subcellularLocation>
</comment>
<dbReference type="Pfam" id="PF07679">
    <property type="entry name" value="I-set"/>
    <property type="match status" value="11"/>
</dbReference>
<evidence type="ECO:0000259" key="7">
    <source>
        <dbReference type="PROSITE" id="PS50835"/>
    </source>
</evidence>
<dbReference type="Proteomes" id="UP000050741">
    <property type="component" value="Unassembled WGS sequence"/>
</dbReference>
<dbReference type="InterPro" id="IPR036179">
    <property type="entry name" value="Ig-like_dom_sf"/>
</dbReference>
<dbReference type="InterPro" id="IPR007110">
    <property type="entry name" value="Ig-like_dom"/>
</dbReference>
<dbReference type="InterPro" id="IPR013098">
    <property type="entry name" value="Ig_I-set"/>
</dbReference>
<comment type="similarity">
    <text evidence="2">Belongs to the protein kinase superfamily. CAMK Ser/Thr protein kinase family.</text>
</comment>
<evidence type="ECO:0000313" key="9">
    <source>
        <dbReference type="WBParaSite" id="GPLIN_000397800"/>
    </source>
</evidence>
<feature type="domain" description="Ig-like" evidence="7">
    <location>
        <begin position="987"/>
        <end position="1077"/>
    </location>
</feature>
<feature type="domain" description="Ig-like" evidence="7">
    <location>
        <begin position="277"/>
        <end position="368"/>
    </location>
</feature>
<keyword evidence="4" id="KW-0677">Repeat</keyword>
<dbReference type="WBParaSite" id="GPLIN_000397800">
    <property type="protein sequence ID" value="GPLIN_000397800"/>
    <property type="gene ID" value="GPLIN_000397800"/>
</dbReference>
<name>A0A183BTP2_GLOPA</name>
<accession>A0A183BTP2</accession>
<dbReference type="InterPro" id="IPR003598">
    <property type="entry name" value="Ig_sub2"/>
</dbReference>
<evidence type="ECO:0000256" key="2">
    <source>
        <dbReference type="ARBA" id="ARBA00006692"/>
    </source>
</evidence>
<evidence type="ECO:0000256" key="1">
    <source>
        <dbReference type="ARBA" id="ARBA00004161"/>
    </source>
</evidence>
<feature type="domain" description="Ig-like" evidence="7">
    <location>
        <begin position="881"/>
        <end position="972"/>
    </location>
</feature>
<feature type="domain" description="Ig-like" evidence="7">
    <location>
        <begin position="773"/>
        <end position="864"/>
    </location>
</feature>
<keyword evidence="5" id="KW-1015">Disulfide bond</keyword>
<dbReference type="PANTHER" id="PTHR47633">
    <property type="entry name" value="IMMUNOGLOBULIN"/>
    <property type="match status" value="1"/>
</dbReference>
<dbReference type="InterPro" id="IPR003599">
    <property type="entry name" value="Ig_sub"/>
</dbReference>
<organism evidence="8 9">
    <name type="scientific">Globodera pallida</name>
    <name type="common">Potato cyst nematode worm</name>
    <name type="synonym">Heterodera pallida</name>
    <dbReference type="NCBI Taxonomy" id="36090"/>
    <lineage>
        <taxon>Eukaryota</taxon>
        <taxon>Metazoa</taxon>
        <taxon>Ecdysozoa</taxon>
        <taxon>Nematoda</taxon>
        <taxon>Chromadorea</taxon>
        <taxon>Rhabditida</taxon>
        <taxon>Tylenchina</taxon>
        <taxon>Tylenchomorpha</taxon>
        <taxon>Tylenchoidea</taxon>
        <taxon>Heteroderidae</taxon>
        <taxon>Heteroderinae</taxon>
        <taxon>Globodera</taxon>
    </lineage>
</organism>
<evidence type="ECO:0000256" key="6">
    <source>
        <dbReference type="ARBA" id="ARBA00023319"/>
    </source>
</evidence>
<dbReference type="SMART" id="SM00409">
    <property type="entry name" value="IG"/>
    <property type="match status" value="11"/>
</dbReference>
<feature type="domain" description="Ig-like" evidence="7">
    <location>
        <begin position="77"/>
        <end position="172"/>
    </location>
</feature>
<dbReference type="FunFam" id="2.60.40.10:FF:000032">
    <property type="entry name" value="palladin isoform X1"/>
    <property type="match status" value="1"/>
</dbReference>
<keyword evidence="8" id="KW-1185">Reference proteome</keyword>
<keyword evidence="6" id="KW-0393">Immunoglobulin domain</keyword>
<evidence type="ECO:0000256" key="5">
    <source>
        <dbReference type="ARBA" id="ARBA00023157"/>
    </source>
</evidence>
<sequence>MSRNRRLYEVEVKGPVRSVKWYKNGREMEQPETEQDGNCYRLIISSAGADDEADYKVVVTNLGGEAQSEAPLYLIKPLRFVRPLEDVTVPKSHRAVLSAETDRAPAFAVKWFKDGKELMPSETGTKAQPKRVSDTKFRLEVPDTDADDTADYSIKVFDREDEPGVECSCALTVLLPEEKPAEPPRFERPLREQTIPEEDELVLEVETFGKPHTVRWYKNGQQLSPSDRSRMEKLGPDLFRLVVPSALQDDTGDYACEIANDAGLARCEARQTVEPFPEFIRPLQDLTVVEGERAEFWCETNLRSIPHTVKWFCNGQELKADGRRELKVENGGGLFRMIIKSANKSDGGTVRIELENTAGKAHSEAKLTVQNAKKELPKIVKALLDQIVAEDEALTFEVQIAGDVDQIRWLKDGQPLDKDGRVKMVKVDEQTYRMTIPSAELSDAGEFEVQAINDAGKAVSSAHAEVDQMPRIVQGLVPADVDEGDEHVFRVETSAPIRTVKWFKNGKEIDAPPGARIRLKDVSPKKYELVIENALLDDVANYRVVLSNRAGECESSADLGVHKPSVFKLRKGLQDVTIDEGQPLELVSELDGDEPSGVKWFKNGEEITPDDHIKILSNPSTGIYSLSIPSALASDGGAYRVVFENPRGGELSSGSVAHVRAKKRAAETSPALFLSPLEDVELPEGETLNLKCKVGGQPLPEEVQWFKDEIQLKPDGDRIAIRLGLDGTATLRIRDVLLGEAGLFKATASNEAGQAETKCHVKVLSREPEPMAPKFVIPLRSMEGAPGERAEFTVKVRGVPTPELQWILNDAPIDFARETRFILEDMNDGNWTMTIQDIQETDFGTLRCVATNAHGRDECDAQFDPSTDWLAGQRDKEGWPPRFNVPLWDRRVPEGQPMAIECHVDAKPTADIEWFYKGKLLEASDEVEVRNTPDGACRVRIAHFREEHVGEYLCAAKNLYGVADTRAHYNVEVEEVEQAKEKKEFAPRFNPGLTDQQLNAGDHLRLNCRVEAVPSATVQFYKDGVPIRASDRCTIDYSPETGDCTLTVQDATEADAGAYRCVAQNAHGSTNTACQVNVRAQKAEVKQFSMYCL</sequence>
<keyword evidence="3" id="KW-0963">Cytoplasm</keyword>
<evidence type="ECO:0000313" key="8">
    <source>
        <dbReference type="Proteomes" id="UP000050741"/>
    </source>
</evidence>
<feature type="domain" description="Ig-like" evidence="7">
    <location>
        <begin position="564"/>
        <end position="657"/>
    </location>
</feature>
<evidence type="ECO:0000256" key="3">
    <source>
        <dbReference type="ARBA" id="ARBA00022490"/>
    </source>
</evidence>
<reference evidence="9" key="3">
    <citation type="submission" date="2016-06" db="UniProtKB">
        <authorList>
            <consortium name="WormBaseParasite"/>
        </authorList>
    </citation>
    <scope>IDENTIFICATION</scope>
</reference>
<dbReference type="SUPFAM" id="SSF48726">
    <property type="entry name" value="Immunoglobulin"/>
    <property type="match status" value="11"/>
</dbReference>
<dbReference type="GO" id="GO:0031672">
    <property type="term" value="C:A band"/>
    <property type="evidence" value="ECO:0007669"/>
    <property type="project" value="UniProtKB-SubCell"/>
</dbReference>
<reference evidence="8" key="2">
    <citation type="submission" date="2014-05" db="EMBL/GenBank/DDBJ databases">
        <title>The genome and life-stage specific transcriptomes of Globodera pallida elucidate key aspects of plant parasitism by a cyst nematode.</title>
        <authorList>
            <person name="Cotton J.A."/>
            <person name="Lilley C.J."/>
            <person name="Jones L.M."/>
            <person name="Kikuchi T."/>
            <person name="Reid A.J."/>
            <person name="Thorpe P."/>
            <person name="Tsai I.J."/>
            <person name="Beasley H."/>
            <person name="Blok V."/>
            <person name="Cock P.J.A."/>
            <person name="Van den Akker S.E."/>
            <person name="Holroyd N."/>
            <person name="Hunt M."/>
            <person name="Mantelin S."/>
            <person name="Naghra H."/>
            <person name="Pain A."/>
            <person name="Palomares-Rius J.E."/>
            <person name="Zarowiecki M."/>
            <person name="Berriman M."/>
            <person name="Jones J.T."/>
            <person name="Urwin P.E."/>
        </authorList>
    </citation>
    <scope>NUCLEOTIDE SEQUENCE [LARGE SCALE GENOMIC DNA]</scope>
    <source>
        <strain evidence="8">Lindley</strain>
    </source>
</reference>
<dbReference type="InterPro" id="IPR013783">
    <property type="entry name" value="Ig-like_fold"/>
</dbReference>
<evidence type="ECO:0000256" key="4">
    <source>
        <dbReference type="ARBA" id="ARBA00022737"/>
    </source>
</evidence>
<feature type="domain" description="Ig-like" evidence="7">
    <location>
        <begin position="184"/>
        <end position="274"/>
    </location>
</feature>
<feature type="domain" description="Ig-like" evidence="7">
    <location>
        <begin position="377"/>
        <end position="467"/>
    </location>
</feature>
<dbReference type="PROSITE" id="PS50835">
    <property type="entry name" value="IG_LIKE"/>
    <property type="match status" value="10"/>
</dbReference>
<protein>
    <submittedName>
        <fullName evidence="9">Immunoglobulin I-set domain protein</fullName>
    </submittedName>
</protein>
<feature type="domain" description="Ig-like" evidence="7">
    <location>
        <begin position="470"/>
        <end position="560"/>
    </location>
</feature>
<dbReference type="AlphaFoldDB" id="A0A183BTP2"/>
<feature type="domain" description="Ig-like" evidence="7">
    <location>
        <begin position="670"/>
        <end position="762"/>
    </location>
</feature>
<proteinExistence type="inferred from homology"/>
<dbReference type="FunFam" id="2.60.40.10:FF:000107">
    <property type="entry name" value="Myosin, light chain kinase a"/>
    <property type="match status" value="3"/>
</dbReference>
<dbReference type="Gene3D" id="2.60.40.10">
    <property type="entry name" value="Immunoglobulins"/>
    <property type="match status" value="11"/>
</dbReference>
<reference evidence="8" key="1">
    <citation type="submission" date="2013-12" db="EMBL/GenBank/DDBJ databases">
        <authorList>
            <person name="Aslett M."/>
        </authorList>
    </citation>
    <scope>NUCLEOTIDE SEQUENCE [LARGE SCALE GENOMIC DNA]</scope>
    <source>
        <strain evidence="8">Lindley</strain>
    </source>
</reference>
<dbReference type="FunFam" id="2.60.40.10:FF:000345">
    <property type="entry name" value="Muscle M-line assembly protein unc-89"/>
    <property type="match status" value="2"/>
</dbReference>
<dbReference type="SMART" id="SM00408">
    <property type="entry name" value="IGc2"/>
    <property type="match status" value="8"/>
</dbReference>